<dbReference type="InterPro" id="IPR037359">
    <property type="entry name" value="NST/OST"/>
</dbReference>
<evidence type="ECO:0000259" key="3">
    <source>
        <dbReference type="Pfam" id="PF00685"/>
    </source>
</evidence>
<dbReference type="Pfam" id="PF00685">
    <property type="entry name" value="Sulfotransfer_1"/>
    <property type="match status" value="1"/>
</dbReference>
<evidence type="ECO:0000256" key="1">
    <source>
        <dbReference type="ARBA" id="ARBA00022679"/>
    </source>
</evidence>
<dbReference type="OrthoDB" id="981508at2"/>
<proteinExistence type="predicted"/>
<sequence length="282" mass="32247">MNQRLPSFFIIGAMKCGTSTLQTQLSMQNGIFMCEPKEPNFFSDDGIFAKGIDWYKGLFETAQEADLLGEASTHYTKLPNHPHTIPRLQNAVLKPRFVYMIRNPVARSVSHFIHEWSQGVLSDDLEKAFTSNPELVDYGRYGMQIRPWIETFGKESVFLTSLEQIKADPQGELSAICSHIGFEGDLSWQEDIEAQNVSSERVRKFPLHSLLVDHPISAKLRRTLVPKSLRDRVKASRQMSERPTLPPELKQDLEGVFEKDRRQLAALFPEHPALKLCYPFLE</sequence>
<keyword evidence="2" id="KW-0325">Glycoprotein</keyword>
<dbReference type="SUPFAM" id="SSF52540">
    <property type="entry name" value="P-loop containing nucleoside triphosphate hydrolases"/>
    <property type="match status" value="1"/>
</dbReference>
<keyword evidence="5" id="KW-1185">Reference proteome</keyword>
<dbReference type="InterPro" id="IPR027417">
    <property type="entry name" value="P-loop_NTPase"/>
</dbReference>
<dbReference type="PANTHER" id="PTHR10605">
    <property type="entry name" value="HEPARAN SULFATE SULFOTRANSFERASE"/>
    <property type="match status" value="1"/>
</dbReference>
<evidence type="ECO:0000313" key="4">
    <source>
        <dbReference type="EMBL" id="SHH18506.1"/>
    </source>
</evidence>
<evidence type="ECO:0000313" key="5">
    <source>
        <dbReference type="Proteomes" id="UP000184074"/>
    </source>
</evidence>
<evidence type="ECO:0000256" key="2">
    <source>
        <dbReference type="ARBA" id="ARBA00023180"/>
    </source>
</evidence>
<gene>
    <name evidence="4" type="ORF">SAMN05444003_2365</name>
</gene>
<dbReference type="EMBL" id="FQXB01000003">
    <property type="protein sequence ID" value="SHH18506.1"/>
    <property type="molecule type" value="Genomic_DNA"/>
</dbReference>
<keyword evidence="1 4" id="KW-0808">Transferase</keyword>
<name>A0A1M5QX98_9RHOB</name>
<dbReference type="PANTHER" id="PTHR10605:SF56">
    <property type="entry name" value="BIFUNCTIONAL HEPARAN SULFATE N-DEACETYLASE_N-SULFOTRANSFERASE"/>
    <property type="match status" value="1"/>
</dbReference>
<dbReference type="Gene3D" id="3.40.50.300">
    <property type="entry name" value="P-loop containing nucleotide triphosphate hydrolases"/>
    <property type="match status" value="1"/>
</dbReference>
<accession>A0A1M5QX98</accession>
<dbReference type="AlphaFoldDB" id="A0A1M5QX98"/>
<protein>
    <submittedName>
        <fullName evidence="4">Sulfotransferase domain-containing protein</fullName>
    </submittedName>
</protein>
<organism evidence="4 5">
    <name type="scientific">Cognatiyoonia sediminum</name>
    <dbReference type="NCBI Taxonomy" id="1508389"/>
    <lineage>
        <taxon>Bacteria</taxon>
        <taxon>Pseudomonadati</taxon>
        <taxon>Pseudomonadota</taxon>
        <taxon>Alphaproteobacteria</taxon>
        <taxon>Rhodobacterales</taxon>
        <taxon>Paracoccaceae</taxon>
        <taxon>Cognatiyoonia</taxon>
    </lineage>
</organism>
<dbReference type="STRING" id="1508389.SAMN05444003_2365"/>
<dbReference type="InterPro" id="IPR000863">
    <property type="entry name" value="Sulfotransferase_dom"/>
</dbReference>
<dbReference type="GO" id="GO:0008146">
    <property type="term" value="F:sulfotransferase activity"/>
    <property type="evidence" value="ECO:0007669"/>
    <property type="project" value="InterPro"/>
</dbReference>
<feature type="domain" description="Sulfotransferase" evidence="3">
    <location>
        <begin position="7"/>
        <end position="225"/>
    </location>
</feature>
<dbReference type="Proteomes" id="UP000184074">
    <property type="component" value="Unassembled WGS sequence"/>
</dbReference>
<reference evidence="4 5" key="1">
    <citation type="submission" date="2016-11" db="EMBL/GenBank/DDBJ databases">
        <authorList>
            <person name="Jaros S."/>
            <person name="Januszkiewicz K."/>
            <person name="Wedrychowicz H."/>
        </authorList>
    </citation>
    <scope>NUCLEOTIDE SEQUENCE [LARGE SCALE GENOMIC DNA]</scope>
    <source>
        <strain evidence="4 5">DSM 28715</strain>
    </source>
</reference>